<dbReference type="GO" id="GO:0097367">
    <property type="term" value="F:carbohydrate derivative binding"/>
    <property type="evidence" value="ECO:0007669"/>
    <property type="project" value="InterPro"/>
</dbReference>
<keyword evidence="5" id="KW-0862">Zinc</keyword>
<evidence type="ECO:0000256" key="6">
    <source>
        <dbReference type="PIRSR" id="PIRSR004692-3"/>
    </source>
</evidence>
<dbReference type="SUPFAM" id="SSF53697">
    <property type="entry name" value="SIS domain"/>
    <property type="match status" value="1"/>
</dbReference>
<dbReference type="EMBL" id="JARGDL010000020">
    <property type="protein sequence ID" value="MDF1612867.1"/>
    <property type="molecule type" value="Genomic_DNA"/>
</dbReference>
<name>A0AAE3P1V9_9BACT</name>
<reference evidence="10" key="1">
    <citation type="submission" date="2023-03" db="EMBL/GenBank/DDBJ databases">
        <title>Stygiobacter electus gen. nov., sp. nov., facultatively anaerobic thermotolerant bacterium of the class Ignavibacteria from a well of Yessentuki mineral water deposit.</title>
        <authorList>
            <person name="Podosokorskaya O.A."/>
            <person name="Elcheninov A.G."/>
            <person name="Petrova N.F."/>
            <person name="Zavarzina D.G."/>
            <person name="Kublanov I.V."/>
            <person name="Merkel A.Y."/>
        </authorList>
    </citation>
    <scope>NUCLEOTIDE SEQUENCE</scope>
    <source>
        <strain evidence="10">09-Me</strain>
    </source>
</reference>
<evidence type="ECO:0000259" key="8">
    <source>
        <dbReference type="PROSITE" id="PS51371"/>
    </source>
</evidence>
<dbReference type="PANTHER" id="PTHR42745">
    <property type="match status" value="1"/>
</dbReference>
<evidence type="ECO:0000256" key="4">
    <source>
        <dbReference type="PIRNR" id="PIRNR004692"/>
    </source>
</evidence>
<evidence type="ECO:0000313" key="10">
    <source>
        <dbReference type="EMBL" id="MDF1612867.1"/>
    </source>
</evidence>
<comment type="caution">
    <text evidence="10">The sequence shown here is derived from an EMBL/GenBank/DDBJ whole genome shotgun (WGS) entry which is preliminary data.</text>
</comment>
<dbReference type="Pfam" id="PF00571">
    <property type="entry name" value="CBS"/>
    <property type="match status" value="2"/>
</dbReference>
<dbReference type="PROSITE" id="PS51464">
    <property type="entry name" value="SIS"/>
    <property type="match status" value="1"/>
</dbReference>
<organism evidence="10 11">
    <name type="scientific">Stygiobacter electus</name>
    <dbReference type="NCBI Taxonomy" id="3032292"/>
    <lineage>
        <taxon>Bacteria</taxon>
        <taxon>Pseudomonadati</taxon>
        <taxon>Ignavibacteriota</taxon>
        <taxon>Ignavibacteria</taxon>
        <taxon>Ignavibacteriales</taxon>
        <taxon>Melioribacteraceae</taxon>
        <taxon>Stygiobacter</taxon>
    </lineage>
</organism>
<dbReference type="InterPro" id="IPR000644">
    <property type="entry name" value="CBS_dom"/>
</dbReference>
<feature type="site" description="Catalytically relevant" evidence="6">
    <location>
        <position position="53"/>
    </location>
</feature>
<dbReference type="Pfam" id="PF01380">
    <property type="entry name" value="SIS"/>
    <property type="match status" value="1"/>
</dbReference>
<dbReference type="InterPro" id="IPR004800">
    <property type="entry name" value="KdsD/KpsF-type"/>
</dbReference>
<dbReference type="FunFam" id="3.40.50.10490:FF:000011">
    <property type="entry name" value="Arabinose 5-phosphate isomerase"/>
    <property type="match status" value="1"/>
</dbReference>
<sequence length="325" mass="35579">MNYSEIISLGKKVIKIESEAVESLINKLDENFAKAVELILNSKGRVVYTGMGKSGLIARKIVATMNSTGTAAIYMHPTDALHGDLGMVRKDDIVILISKSGYTEELINLVPLFKRINVPIIGMIGDENSKLAKDCDVILDVSVKEEACPFDLAPTSSTTAALVMGDALAISLLELRGFTAEDFALLHPGGSLGKRLALKISEIMYSGKDVPIVYEDTSLKDTILEITSKRLGTTCVVNEKGKLTGIITDGDLRRLLEKTIDIKELKALDVMTKNPKTISQDLLASFALQMMEQFNITSLIVVDKEKYPIGMVHLHDLVKLGLRER</sequence>
<dbReference type="Gene3D" id="3.40.50.10490">
    <property type="entry name" value="Glucose-6-phosphate isomerase like protein, domain 1"/>
    <property type="match status" value="1"/>
</dbReference>
<dbReference type="InterPro" id="IPR046348">
    <property type="entry name" value="SIS_dom_sf"/>
</dbReference>
<keyword evidence="3 7" id="KW-0129">CBS domain</keyword>
<evidence type="ECO:0000313" key="11">
    <source>
        <dbReference type="Proteomes" id="UP001221302"/>
    </source>
</evidence>
<protein>
    <submittedName>
        <fullName evidence="10">KpsF/GutQ family sugar-phosphate isomerase</fullName>
    </submittedName>
</protein>
<feature type="site" description="Catalytically relevant" evidence="6">
    <location>
        <position position="187"/>
    </location>
</feature>
<feature type="domain" description="CBS" evidence="8">
    <location>
        <begin position="204"/>
        <end position="262"/>
    </location>
</feature>
<keyword evidence="11" id="KW-1185">Reference proteome</keyword>
<evidence type="ECO:0000256" key="2">
    <source>
        <dbReference type="ARBA" id="ARBA00022737"/>
    </source>
</evidence>
<feature type="domain" description="CBS" evidence="8">
    <location>
        <begin position="271"/>
        <end position="325"/>
    </location>
</feature>
<dbReference type="InterPro" id="IPR001347">
    <property type="entry name" value="SIS_dom"/>
</dbReference>
<dbReference type="CDD" id="cd05014">
    <property type="entry name" value="SIS_Kpsf"/>
    <property type="match status" value="1"/>
</dbReference>
<keyword evidence="5" id="KW-0479">Metal-binding</keyword>
<dbReference type="InterPro" id="IPR046342">
    <property type="entry name" value="CBS_dom_sf"/>
</dbReference>
<evidence type="ECO:0000256" key="7">
    <source>
        <dbReference type="PROSITE-ProRule" id="PRU00703"/>
    </source>
</evidence>
<keyword evidence="2" id="KW-0677">Repeat</keyword>
<dbReference type="PANTHER" id="PTHR42745:SF1">
    <property type="entry name" value="ARABINOSE 5-PHOSPHATE ISOMERASE KDSD"/>
    <property type="match status" value="1"/>
</dbReference>
<dbReference type="GO" id="GO:1901135">
    <property type="term" value="P:carbohydrate derivative metabolic process"/>
    <property type="evidence" value="ECO:0007669"/>
    <property type="project" value="InterPro"/>
</dbReference>
<feature type="binding site" evidence="5">
    <location>
        <position position="76"/>
    </location>
    <ligand>
        <name>Zn(2+)</name>
        <dbReference type="ChEBI" id="CHEBI:29105"/>
    </ligand>
</feature>
<dbReference type="PROSITE" id="PS51371">
    <property type="entry name" value="CBS"/>
    <property type="match status" value="2"/>
</dbReference>
<dbReference type="GO" id="GO:0046872">
    <property type="term" value="F:metal ion binding"/>
    <property type="evidence" value="ECO:0007669"/>
    <property type="project" value="UniProtKB-KW"/>
</dbReference>
<evidence type="ECO:0000259" key="9">
    <source>
        <dbReference type="PROSITE" id="PS51464"/>
    </source>
</evidence>
<feature type="domain" description="SIS" evidence="9">
    <location>
        <begin position="35"/>
        <end position="178"/>
    </location>
</feature>
<evidence type="ECO:0000256" key="5">
    <source>
        <dbReference type="PIRSR" id="PIRSR004692-2"/>
    </source>
</evidence>
<gene>
    <name evidence="10" type="ORF">P0M35_11950</name>
</gene>
<keyword evidence="10" id="KW-0413">Isomerase</keyword>
<dbReference type="CDD" id="cd04604">
    <property type="entry name" value="CBS_pair_SIS_assoc"/>
    <property type="match status" value="1"/>
</dbReference>
<dbReference type="InterPro" id="IPR050986">
    <property type="entry name" value="GutQ/KpsF_isomerases"/>
</dbReference>
<dbReference type="GO" id="GO:0005975">
    <property type="term" value="P:carbohydrate metabolic process"/>
    <property type="evidence" value="ECO:0007669"/>
    <property type="project" value="InterPro"/>
</dbReference>
<dbReference type="InterPro" id="IPR035474">
    <property type="entry name" value="SIS_Kpsf"/>
</dbReference>
<dbReference type="AlphaFoldDB" id="A0AAE3P1V9"/>
<dbReference type="GO" id="GO:0019146">
    <property type="term" value="F:arabinose-5-phosphate isomerase activity"/>
    <property type="evidence" value="ECO:0007669"/>
    <property type="project" value="UniProtKB-ARBA"/>
</dbReference>
<feature type="site" description="Catalytically relevant" evidence="6">
    <location>
        <position position="105"/>
    </location>
</feature>
<dbReference type="Proteomes" id="UP001221302">
    <property type="component" value="Unassembled WGS sequence"/>
</dbReference>
<evidence type="ECO:0000256" key="3">
    <source>
        <dbReference type="ARBA" id="ARBA00023122"/>
    </source>
</evidence>
<accession>A0AAE3P1V9</accession>
<dbReference type="Gene3D" id="3.10.580.10">
    <property type="entry name" value="CBS-domain"/>
    <property type="match status" value="1"/>
</dbReference>
<dbReference type="RefSeq" id="WP_321536638.1">
    <property type="nucleotide sequence ID" value="NZ_JARGDL010000020.1"/>
</dbReference>
<proteinExistence type="inferred from homology"/>
<comment type="similarity">
    <text evidence="1 4">Belongs to the SIS family. GutQ/KpsF subfamily.</text>
</comment>
<dbReference type="SMART" id="SM00116">
    <property type="entry name" value="CBS"/>
    <property type="match status" value="2"/>
</dbReference>
<dbReference type="NCBIfam" id="TIGR00393">
    <property type="entry name" value="kpsF"/>
    <property type="match status" value="1"/>
</dbReference>
<dbReference type="PIRSF" id="PIRSF004692">
    <property type="entry name" value="KdsD_KpsF"/>
    <property type="match status" value="1"/>
</dbReference>
<feature type="site" description="Catalytically relevant" evidence="6">
    <location>
        <position position="146"/>
    </location>
</feature>
<evidence type="ECO:0000256" key="1">
    <source>
        <dbReference type="ARBA" id="ARBA00008165"/>
    </source>
</evidence>